<accession>A0AAD5XXT7</accession>
<dbReference type="Gene3D" id="1.20.1250.20">
    <property type="entry name" value="MFS general substrate transporter like domains"/>
    <property type="match status" value="1"/>
</dbReference>
<dbReference type="PROSITE" id="PS01022">
    <property type="entry name" value="PTR2_1"/>
    <property type="match status" value="1"/>
</dbReference>
<dbReference type="GO" id="GO:0022857">
    <property type="term" value="F:transmembrane transporter activity"/>
    <property type="evidence" value="ECO:0007669"/>
    <property type="project" value="InterPro"/>
</dbReference>
<comment type="caution">
    <text evidence="1">The sequence shown here is derived from an EMBL/GenBank/DDBJ whole genome shotgun (WGS) entry which is preliminary data.</text>
</comment>
<dbReference type="GO" id="GO:0006857">
    <property type="term" value="P:oligopeptide transport"/>
    <property type="evidence" value="ECO:0007669"/>
    <property type="project" value="InterPro"/>
</dbReference>
<dbReference type="EMBL" id="JADGJW010000079">
    <property type="protein sequence ID" value="KAJ3224838.1"/>
    <property type="molecule type" value="Genomic_DNA"/>
</dbReference>
<dbReference type="InterPro" id="IPR018456">
    <property type="entry name" value="PTR2_symporter_CS"/>
</dbReference>
<sequence length="135" mass="15462">MSEKLNLEELQLKVKEKEALLNAEIDAKIQRNPEKLPQAIYYIVPNEFGERYCFYGLSNTLNGYIKKHLKLGETKGIQYVSMFKSLSYFTPLLGAALSDSFFGKYETIVALSFLYVIGMSLTAMYAEKIFHLLIL</sequence>
<name>A0AAD5XXT7_9FUNG</name>
<dbReference type="Proteomes" id="UP001211065">
    <property type="component" value="Unassembled WGS sequence"/>
</dbReference>
<dbReference type="GO" id="GO:0016020">
    <property type="term" value="C:membrane"/>
    <property type="evidence" value="ECO:0007669"/>
    <property type="project" value="InterPro"/>
</dbReference>
<keyword evidence="2" id="KW-1185">Reference proteome</keyword>
<evidence type="ECO:0000313" key="1">
    <source>
        <dbReference type="EMBL" id="KAJ3224838.1"/>
    </source>
</evidence>
<dbReference type="AlphaFoldDB" id="A0AAD5XXT7"/>
<reference evidence="1" key="1">
    <citation type="submission" date="2020-05" db="EMBL/GenBank/DDBJ databases">
        <title>Phylogenomic resolution of chytrid fungi.</title>
        <authorList>
            <person name="Stajich J.E."/>
            <person name="Amses K."/>
            <person name="Simmons R."/>
            <person name="Seto K."/>
            <person name="Myers J."/>
            <person name="Bonds A."/>
            <person name="Quandt C.A."/>
            <person name="Barry K."/>
            <person name="Liu P."/>
            <person name="Grigoriev I."/>
            <person name="Longcore J.E."/>
            <person name="James T.Y."/>
        </authorList>
    </citation>
    <scope>NUCLEOTIDE SEQUENCE</scope>
    <source>
        <strain evidence="1">JEL0476</strain>
    </source>
</reference>
<protein>
    <recommendedName>
        <fullName evidence="3">Peptide transporter</fullName>
    </recommendedName>
</protein>
<gene>
    <name evidence="1" type="ORF">HK099_007775</name>
</gene>
<evidence type="ECO:0008006" key="3">
    <source>
        <dbReference type="Google" id="ProtNLM"/>
    </source>
</evidence>
<organism evidence="1 2">
    <name type="scientific">Clydaea vesicula</name>
    <dbReference type="NCBI Taxonomy" id="447962"/>
    <lineage>
        <taxon>Eukaryota</taxon>
        <taxon>Fungi</taxon>
        <taxon>Fungi incertae sedis</taxon>
        <taxon>Chytridiomycota</taxon>
        <taxon>Chytridiomycota incertae sedis</taxon>
        <taxon>Chytridiomycetes</taxon>
        <taxon>Lobulomycetales</taxon>
        <taxon>Lobulomycetaceae</taxon>
        <taxon>Clydaea</taxon>
    </lineage>
</organism>
<evidence type="ECO:0000313" key="2">
    <source>
        <dbReference type="Proteomes" id="UP001211065"/>
    </source>
</evidence>
<proteinExistence type="predicted"/>
<dbReference type="InterPro" id="IPR036259">
    <property type="entry name" value="MFS_trans_sf"/>
</dbReference>